<feature type="compositionally biased region" description="Basic and acidic residues" evidence="1">
    <location>
        <begin position="255"/>
        <end position="265"/>
    </location>
</feature>
<protein>
    <submittedName>
        <fullName evidence="2">(thale cress) hypothetical protein</fullName>
    </submittedName>
</protein>
<gene>
    <name evidence="2" type="ORF">AT9943_LOCUS6503</name>
</gene>
<evidence type="ECO:0000313" key="2">
    <source>
        <dbReference type="EMBL" id="CAD5318267.1"/>
    </source>
</evidence>
<feature type="region of interest" description="Disordered" evidence="1">
    <location>
        <begin position="253"/>
        <end position="283"/>
    </location>
</feature>
<name>A0A7G2E5U5_ARATH</name>
<proteinExistence type="predicted"/>
<evidence type="ECO:0000256" key="1">
    <source>
        <dbReference type="SAM" id="MobiDB-lite"/>
    </source>
</evidence>
<reference evidence="2 3" key="1">
    <citation type="submission" date="2020-09" db="EMBL/GenBank/DDBJ databases">
        <authorList>
            <person name="Ashkenazy H."/>
        </authorList>
    </citation>
    <scope>NUCLEOTIDE SEQUENCE [LARGE SCALE GENOMIC DNA]</scope>
    <source>
        <strain evidence="3">cv. Cdm-0</strain>
    </source>
</reference>
<organism evidence="2 3">
    <name type="scientific">Arabidopsis thaliana</name>
    <name type="common">Mouse-ear cress</name>
    <dbReference type="NCBI Taxonomy" id="3702"/>
    <lineage>
        <taxon>Eukaryota</taxon>
        <taxon>Viridiplantae</taxon>
        <taxon>Streptophyta</taxon>
        <taxon>Embryophyta</taxon>
        <taxon>Tracheophyta</taxon>
        <taxon>Spermatophyta</taxon>
        <taxon>Magnoliopsida</taxon>
        <taxon>eudicotyledons</taxon>
        <taxon>Gunneridae</taxon>
        <taxon>Pentapetalae</taxon>
        <taxon>rosids</taxon>
        <taxon>malvids</taxon>
        <taxon>Brassicales</taxon>
        <taxon>Brassicaceae</taxon>
        <taxon>Camelineae</taxon>
        <taxon>Arabidopsis</taxon>
    </lineage>
</organism>
<evidence type="ECO:0000313" key="3">
    <source>
        <dbReference type="Proteomes" id="UP000516314"/>
    </source>
</evidence>
<dbReference type="AlphaFoldDB" id="A0A7G2E5U5"/>
<dbReference type="Proteomes" id="UP000516314">
    <property type="component" value="Chromosome 2"/>
</dbReference>
<dbReference type="EMBL" id="LR881467">
    <property type="protein sequence ID" value="CAD5318267.1"/>
    <property type="molecule type" value="Genomic_DNA"/>
</dbReference>
<accession>A0A7G2E5U5</accession>
<sequence length="420" mass="48267">MAEITEDPNIVPPVATLTGKAAFLDPVFWDNDLPPWLYGTKRYPDARLNVYSKFDYLYPSDDIVILEWDNVWIRRQSRLLADVHAVEQDRDDDEVRDKKVSYMLEKIQSGYGFAKYEWPGGVMSLDLIDIVKAQSNVEAQLKKVSDRNTLIQNRFRDSRFLHARRRAKPSMFRFKKLVRNSASETTSRFMHARWRAKPTFLRELFGKDNGEQDWTHFEHPLGGLDRNSEPQLSSRLDDIQMEETVESFNTALTEHQSENTDKEVSPDVVPEASEPPLSAQVDKPQEFPSVDINIGLLNDGTLNPEIEFPESDLVMDPFIFPVPYHVSQYQPNGEQVFKTPIHNQDTASPSDGEKEMLKPLVLSDSSPVRLRDLTLLDQEEAGLVSTFINRPPIDIFKILPSKDDPDWPSFQQILSKFPDT</sequence>